<dbReference type="Proteomes" id="UP000612899">
    <property type="component" value="Unassembled WGS sequence"/>
</dbReference>
<dbReference type="EMBL" id="BONY01000017">
    <property type="protein sequence ID" value="GIH05242.1"/>
    <property type="molecule type" value="Genomic_DNA"/>
</dbReference>
<comment type="caution">
    <text evidence="2">The sequence shown here is derived from an EMBL/GenBank/DDBJ whole genome shotgun (WGS) entry which is preliminary data.</text>
</comment>
<reference evidence="2" key="1">
    <citation type="submission" date="2021-01" db="EMBL/GenBank/DDBJ databases">
        <title>Whole genome shotgun sequence of Rhizocola hellebori NBRC 109834.</title>
        <authorList>
            <person name="Komaki H."/>
            <person name="Tamura T."/>
        </authorList>
    </citation>
    <scope>NUCLEOTIDE SEQUENCE</scope>
    <source>
        <strain evidence="2">NBRC 109834</strain>
    </source>
</reference>
<dbReference type="PANTHER" id="PTHR40257:SF1">
    <property type="entry name" value="DUF1330 DOMAIN-CONTAINING PROTEIN"/>
    <property type="match status" value="1"/>
</dbReference>
<dbReference type="InterPro" id="IPR010753">
    <property type="entry name" value="DUF1330"/>
</dbReference>
<dbReference type="RefSeq" id="WP_203909101.1">
    <property type="nucleotide sequence ID" value="NZ_BONY01000017.1"/>
</dbReference>
<dbReference type="SUPFAM" id="SSF54909">
    <property type="entry name" value="Dimeric alpha+beta barrel"/>
    <property type="match status" value="1"/>
</dbReference>
<dbReference type="InterPro" id="IPR011008">
    <property type="entry name" value="Dimeric_a/b-barrel"/>
</dbReference>
<feature type="domain" description="DUF1330" evidence="1">
    <location>
        <begin position="35"/>
        <end position="108"/>
    </location>
</feature>
<evidence type="ECO:0000259" key="1">
    <source>
        <dbReference type="Pfam" id="PF07045"/>
    </source>
</evidence>
<evidence type="ECO:0000313" key="3">
    <source>
        <dbReference type="Proteomes" id="UP000612899"/>
    </source>
</evidence>
<name>A0A8J3Q8N1_9ACTN</name>
<gene>
    <name evidence="2" type="ORF">Rhe02_33090</name>
</gene>
<evidence type="ECO:0000313" key="2">
    <source>
        <dbReference type="EMBL" id="GIH05242.1"/>
    </source>
</evidence>
<dbReference type="PANTHER" id="PTHR40257">
    <property type="match status" value="1"/>
</dbReference>
<proteinExistence type="predicted"/>
<dbReference type="AlphaFoldDB" id="A0A8J3Q8N1"/>
<keyword evidence="3" id="KW-1185">Reference proteome</keyword>
<dbReference type="Gene3D" id="3.30.70.100">
    <property type="match status" value="1"/>
</dbReference>
<dbReference type="Pfam" id="PF07045">
    <property type="entry name" value="DUF1330"/>
    <property type="match status" value="1"/>
</dbReference>
<protein>
    <recommendedName>
        <fullName evidence="1">DUF1330 domain-containing protein</fullName>
    </recommendedName>
</protein>
<accession>A0A8J3Q8N1</accession>
<organism evidence="2 3">
    <name type="scientific">Rhizocola hellebori</name>
    <dbReference type="NCBI Taxonomy" id="1392758"/>
    <lineage>
        <taxon>Bacteria</taxon>
        <taxon>Bacillati</taxon>
        <taxon>Actinomycetota</taxon>
        <taxon>Actinomycetes</taxon>
        <taxon>Micromonosporales</taxon>
        <taxon>Micromonosporaceae</taxon>
        <taxon>Rhizocola</taxon>
    </lineage>
</organism>
<sequence>MAINPSGSELADFVDADPGAPVVMLNLLRFAEGGRESYARYAEALQDGILARHGARVLYAGDGQDALVAEPGQAWDAVLLVHYPSRQAFGQMVADAEYHKVAHLRAQSLSEAVLQPTRAWGR</sequence>